<keyword evidence="1" id="KW-0812">Transmembrane</keyword>
<dbReference type="NCBIfam" id="TIGR00254">
    <property type="entry name" value="GGDEF"/>
    <property type="match status" value="1"/>
</dbReference>
<keyword evidence="1" id="KW-0472">Membrane</keyword>
<dbReference type="PANTHER" id="PTHR33121">
    <property type="entry name" value="CYCLIC DI-GMP PHOSPHODIESTERASE PDEF"/>
    <property type="match status" value="1"/>
</dbReference>
<dbReference type="EMBL" id="PNIE01000027">
    <property type="protein sequence ID" value="PMP63812.1"/>
    <property type="molecule type" value="Genomic_DNA"/>
</dbReference>
<keyword evidence="1" id="KW-1133">Transmembrane helix</keyword>
<evidence type="ECO:0000259" key="3">
    <source>
        <dbReference type="PROSITE" id="PS50887"/>
    </source>
</evidence>
<dbReference type="PROSITE" id="PS50883">
    <property type="entry name" value="EAL"/>
    <property type="match status" value="1"/>
</dbReference>
<dbReference type="InterPro" id="IPR050706">
    <property type="entry name" value="Cyclic-di-GMP_PDE-like"/>
</dbReference>
<accession>A0A2N7PKK0</accession>
<name>A0A2N7PKK0_9BACT</name>
<dbReference type="InterPro" id="IPR001633">
    <property type="entry name" value="EAL_dom"/>
</dbReference>
<dbReference type="InterPro" id="IPR029787">
    <property type="entry name" value="Nucleotide_cyclase"/>
</dbReference>
<feature type="domain" description="GGDEF" evidence="3">
    <location>
        <begin position="389"/>
        <end position="523"/>
    </location>
</feature>
<dbReference type="InterPro" id="IPR000160">
    <property type="entry name" value="GGDEF_dom"/>
</dbReference>
<dbReference type="Proteomes" id="UP000235731">
    <property type="component" value="Unassembled WGS sequence"/>
</dbReference>
<dbReference type="SMART" id="SM00267">
    <property type="entry name" value="GGDEF"/>
    <property type="match status" value="1"/>
</dbReference>
<feature type="domain" description="EAL" evidence="2">
    <location>
        <begin position="533"/>
        <end position="776"/>
    </location>
</feature>
<proteinExistence type="predicted"/>
<dbReference type="SUPFAM" id="SSF141868">
    <property type="entry name" value="EAL domain-like"/>
    <property type="match status" value="1"/>
</dbReference>
<dbReference type="Pfam" id="PF00990">
    <property type="entry name" value="GGDEF"/>
    <property type="match status" value="1"/>
</dbReference>
<dbReference type="AlphaFoldDB" id="A0A2N7PKK0"/>
<feature type="transmembrane region" description="Helical" evidence="1">
    <location>
        <begin position="101"/>
        <end position="120"/>
    </location>
</feature>
<sequence length="776" mass="90265">MSLYQGMKMGFTKEEIENFLKSFQSEKIKAEIEYRKDNKLPLSEKDFLIVKEEGKLKIQYNLRAKKECLICHQGVKEGNLLGILTIHYFYKEDLNKFKKDLILFLLIFSIFPLLGVYLIGKIQARRIEKIILELRELITKASKFDELIQTEELLESSRTGIYECDELFKNLDTFIESVKKLAVDRKVFEFEIKLLEKFIITSEFMRDWKDYIKNLLVEINKIIEIPVIFAIFYVEDEIYDIEVFWLRNPSQELISFLETKIKDLIVNNLSLNQLSFVHHIVYKNVEQPFPKSSDLFSFRFKSIVLTTPKIGGIVGVGLLPKNLTPTEEIAIESILTSLLNVIGSVKAITKYTKELEFYATRDPLTHLYNQRVFWELLNYEVERAKRYNYKFALIFIDLDNFKLINDTYGHHFGDKFLVEVAKILENSKRKGDILARYGGDEFTMILPMCGLTQAASVAERIKENLQNFKMEAPDGKMVSVTASFGIVIFPDHGETSKDLFVLADTLMYKAKREGKNLIVYPTTEEIFNYYREITEIRLLVKEAVENKKIIPYFQPIYNLQTGELLGCEVLMRVLVEEEIIPAQRFINIAETLGLIMEMDFINMEKALSLAKEKNYKEYLFFNLSPKGLIIPEFLERIKELVKKYNYPPEKMVFELTERETVKNLKLLESFIKNLQSYGFKFCIDDFGSGFSSFQYIKHFLIDLVKLEGEFVVGLSQKSLVDLAIVESILALCKRLNIKIIAEYVENKEIAETLKELGVEFGQGYYLGYPAPTLPSS</sequence>
<dbReference type="PROSITE" id="PS50887">
    <property type="entry name" value="GGDEF"/>
    <property type="match status" value="1"/>
</dbReference>
<dbReference type="InterPro" id="IPR043128">
    <property type="entry name" value="Rev_trsase/Diguanyl_cyclase"/>
</dbReference>
<evidence type="ECO:0000313" key="5">
    <source>
        <dbReference type="Proteomes" id="UP000235731"/>
    </source>
</evidence>
<protein>
    <submittedName>
        <fullName evidence="4">Bifunctional diguanylate cyclase/phosphodiesterase</fullName>
    </submittedName>
</protein>
<dbReference type="Gene3D" id="3.30.70.270">
    <property type="match status" value="1"/>
</dbReference>
<dbReference type="Pfam" id="PF00563">
    <property type="entry name" value="EAL"/>
    <property type="match status" value="1"/>
</dbReference>
<dbReference type="GO" id="GO:0071111">
    <property type="term" value="F:cyclic-guanylate-specific phosphodiesterase activity"/>
    <property type="evidence" value="ECO:0007669"/>
    <property type="project" value="InterPro"/>
</dbReference>
<reference evidence="4 5" key="1">
    <citation type="submission" date="2018-01" db="EMBL/GenBank/DDBJ databases">
        <title>Metagenomic assembled genomes from two thermal pools in the Uzon Caldera, Kamchatka, Russia.</title>
        <authorList>
            <person name="Wilkins L."/>
            <person name="Ettinger C."/>
        </authorList>
    </citation>
    <scope>NUCLEOTIDE SEQUENCE [LARGE SCALE GENOMIC DNA]</scope>
    <source>
        <strain evidence="4">ZAV-15</strain>
    </source>
</reference>
<dbReference type="SMART" id="SM00052">
    <property type="entry name" value="EAL"/>
    <property type="match status" value="1"/>
</dbReference>
<dbReference type="CDD" id="cd01948">
    <property type="entry name" value="EAL"/>
    <property type="match status" value="1"/>
</dbReference>
<dbReference type="CDD" id="cd01949">
    <property type="entry name" value="GGDEF"/>
    <property type="match status" value="1"/>
</dbReference>
<organism evidence="4 5">
    <name type="scientific">Caldimicrobium thiodismutans</name>
    <dbReference type="NCBI Taxonomy" id="1653476"/>
    <lineage>
        <taxon>Bacteria</taxon>
        <taxon>Pseudomonadati</taxon>
        <taxon>Thermodesulfobacteriota</taxon>
        <taxon>Thermodesulfobacteria</taxon>
        <taxon>Thermodesulfobacteriales</taxon>
        <taxon>Thermodesulfobacteriaceae</taxon>
        <taxon>Caldimicrobium</taxon>
    </lineage>
</organism>
<dbReference type="FunFam" id="3.30.70.270:FF:000001">
    <property type="entry name" value="Diguanylate cyclase domain protein"/>
    <property type="match status" value="1"/>
</dbReference>
<evidence type="ECO:0000259" key="2">
    <source>
        <dbReference type="PROSITE" id="PS50883"/>
    </source>
</evidence>
<dbReference type="InterPro" id="IPR035919">
    <property type="entry name" value="EAL_sf"/>
</dbReference>
<dbReference type="SUPFAM" id="SSF55073">
    <property type="entry name" value="Nucleotide cyclase"/>
    <property type="match status" value="1"/>
</dbReference>
<dbReference type="Gene3D" id="3.20.20.450">
    <property type="entry name" value="EAL domain"/>
    <property type="match status" value="1"/>
</dbReference>
<comment type="caution">
    <text evidence="4">The sequence shown here is derived from an EMBL/GenBank/DDBJ whole genome shotgun (WGS) entry which is preliminary data.</text>
</comment>
<dbReference type="PANTHER" id="PTHR33121:SF71">
    <property type="entry name" value="OXYGEN SENSOR PROTEIN DOSP"/>
    <property type="match status" value="1"/>
</dbReference>
<evidence type="ECO:0000256" key="1">
    <source>
        <dbReference type="SAM" id="Phobius"/>
    </source>
</evidence>
<gene>
    <name evidence="4" type="ORF">C0197_01855</name>
</gene>
<evidence type="ECO:0000313" key="4">
    <source>
        <dbReference type="EMBL" id="PMP63812.1"/>
    </source>
</evidence>